<gene>
    <name evidence="2" type="ORF">SS50377_11904</name>
    <name evidence="3" type="ORF">SS50377_22967</name>
</gene>
<proteinExistence type="predicted"/>
<feature type="transmembrane region" description="Helical" evidence="1">
    <location>
        <begin position="459"/>
        <end position="482"/>
    </location>
</feature>
<reference evidence="3" key="2">
    <citation type="submission" date="2020-12" db="EMBL/GenBank/DDBJ databases">
        <title>New Spironucleus salmonicida genome in near-complete chromosomes.</title>
        <authorList>
            <person name="Xu F."/>
            <person name="Kurt Z."/>
            <person name="Jimenez-Gonzalez A."/>
            <person name="Astvaldsson A."/>
            <person name="Andersson J.O."/>
            <person name="Svard S.G."/>
        </authorList>
    </citation>
    <scope>NUCLEOTIDE SEQUENCE</scope>
    <source>
        <strain evidence="3">ATCC 50377</strain>
    </source>
</reference>
<accession>V6LTL5</accession>
<organism evidence="2">
    <name type="scientific">Spironucleus salmonicida</name>
    <dbReference type="NCBI Taxonomy" id="348837"/>
    <lineage>
        <taxon>Eukaryota</taxon>
        <taxon>Metamonada</taxon>
        <taxon>Diplomonadida</taxon>
        <taxon>Hexamitidae</taxon>
        <taxon>Hexamitinae</taxon>
        <taxon>Spironucleus</taxon>
    </lineage>
</organism>
<protein>
    <recommendedName>
        <fullName evidence="5">Transmembrane protein</fullName>
    </recommendedName>
</protein>
<keyword evidence="1" id="KW-0472">Membrane</keyword>
<name>V6LTL5_9EUKA</name>
<evidence type="ECO:0000313" key="4">
    <source>
        <dbReference type="Proteomes" id="UP000018208"/>
    </source>
</evidence>
<evidence type="ECO:0000313" key="2">
    <source>
        <dbReference type="EMBL" id="EST47987.1"/>
    </source>
</evidence>
<dbReference type="VEuPathDB" id="GiardiaDB:SS50377_22967"/>
<evidence type="ECO:0008006" key="5">
    <source>
        <dbReference type="Google" id="ProtNLM"/>
    </source>
</evidence>
<keyword evidence="1" id="KW-0812">Transmembrane</keyword>
<reference evidence="2 3" key="1">
    <citation type="journal article" date="2014" name="PLoS Genet.">
        <title>The Genome of Spironucleus salmonicida Highlights a Fish Pathogen Adapted to Fluctuating Environments.</title>
        <authorList>
            <person name="Xu F."/>
            <person name="Jerlstrom-Hultqvist J."/>
            <person name="Einarsson E."/>
            <person name="Astvaldsson A."/>
            <person name="Svard S.G."/>
            <person name="Andersson J.O."/>
        </authorList>
    </citation>
    <scope>NUCLEOTIDE SEQUENCE</scope>
    <source>
        <strain evidence="3">ATCC 50377</strain>
    </source>
</reference>
<evidence type="ECO:0000256" key="1">
    <source>
        <dbReference type="SAM" id="Phobius"/>
    </source>
</evidence>
<dbReference type="EMBL" id="AUWU02000003">
    <property type="protein sequence ID" value="KAH0575337.1"/>
    <property type="molecule type" value="Genomic_DNA"/>
</dbReference>
<keyword evidence="4" id="KW-1185">Reference proteome</keyword>
<sequence length="501" mass="57476">MYLIIIAFYSAVSGMDCYSQSSQLNLFADYLEINLRKHPGTKCNFPSGVMVQLQFPDPTLNIAQIFTDFIYENTTSLIIRCGAKCAKYDEIISSTVLIDSPELTTVFSIGSVLNVRKNKENNVQDVHLTVSGDQICVIINKENVAKDLTAKQVQLIIHSDRETKLIFDTPVEKYEKDQTSFCYTGKFQVPFVDMAVLTINGKEKGITVSQNYTTFDIKVLNQPDIFTDLGTIVFSSYLSLGFGRNKDKLKTFVDSADFSKASFDAKIRIDDKFYYISGIFTKVLFESNGNIVCALTNNEEECNRILTLVQQLPAQEQFIVFYFQVDTQLIIQEVTTFRPSCFTDMEIIIFSDNIEFDFQKITQQCLLELNKDYTFKLGYFDSPQNFAIGSVIIKTVFEFQQKFDNTKGQIIENINQSQQDVLQILRTQQYVLFYVFNENEEFLDQIISRSVGVHLRLQLVFYCSISVLFSGLITVTMFLVSIHPRPQRINHKKLKMTQEEI</sequence>
<dbReference type="AlphaFoldDB" id="V6LTL5"/>
<dbReference type="EMBL" id="KI546014">
    <property type="protein sequence ID" value="EST47987.1"/>
    <property type="molecule type" value="Genomic_DNA"/>
</dbReference>
<dbReference type="Proteomes" id="UP000018208">
    <property type="component" value="Unassembled WGS sequence"/>
</dbReference>
<evidence type="ECO:0000313" key="3">
    <source>
        <dbReference type="EMBL" id="KAH0575337.1"/>
    </source>
</evidence>
<keyword evidence="1" id="KW-1133">Transmembrane helix</keyword>